<sequence>MKNLSFTQEFFLCALKPQGSTTLTHSTESSTCLLAGGLLELLMDGYISIDNKKVFVNKELSSDKMYLAPIYELIKKNKPMKIETIAEKFAFDFKRPDELFQSVGCSIVEDGHVAEESNQGLFKNKVRFLPNESEVTKVVEKLRAEFLEEGNVSDEVIVLSALLNKSGLIKKYFSKYEIQKLNDRLKEINQSEAGVLIKKMVDYIDTWIVILSTSGGGVS</sequence>
<gene>
    <name evidence="5" type="ORF">SAMN02745136_03454</name>
</gene>
<evidence type="ECO:0000256" key="4">
    <source>
        <dbReference type="ARBA" id="ARBA00023136"/>
    </source>
</evidence>
<dbReference type="Gene3D" id="1.10.3630.10">
    <property type="entry name" value="yeast vps74-n-term truncation variant domain like"/>
    <property type="match status" value="1"/>
</dbReference>
<dbReference type="InterPro" id="IPR008628">
    <property type="entry name" value="GPP34-like"/>
</dbReference>
<evidence type="ECO:0000256" key="1">
    <source>
        <dbReference type="ARBA" id="ARBA00004255"/>
    </source>
</evidence>
<evidence type="ECO:0000256" key="2">
    <source>
        <dbReference type="ARBA" id="ARBA00023034"/>
    </source>
</evidence>
<evidence type="ECO:0000313" key="6">
    <source>
        <dbReference type="Proteomes" id="UP000184386"/>
    </source>
</evidence>
<evidence type="ECO:0000256" key="3">
    <source>
        <dbReference type="ARBA" id="ARBA00023121"/>
    </source>
</evidence>
<dbReference type="GO" id="GO:0070273">
    <property type="term" value="F:phosphatidylinositol-4-phosphate binding"/>
    <property type="evidence" value="ECO:0007669"/>
    <property type="project" value="InterPro"/>
</dbReference>
<accession>A0A1M6VPV6</accession>
<keyword evidence="2" id="KW-0333">Golgi apparatus</keyword>
<evidence type="ECO:0000313" key="5">
    <source>
        <dbReference type="EMBL" id="SHK83499.1"/>
    </source>
</evidence>
<organism evidence="5 6">
    <name type="scientific">Anaerocolumna jejuensis DSM 15929</name>
    <dbReference type="NCBI Taxonomy" id="1121322"/>
    <lineage>
        <taxon>Bacteria</taxon>
        <taxon>Bacillati</taxon>
        <taxon>Bacillota</taxon>
        <taxon>Clostridia</taxon>
        <taxon>Lachnospirales</taxon>
        <taxon>Lachnospiraceae</taxon>
        <taxon>Anaerocolumna</taxon>
    </lineage>
</organism>
<dbReference type="OrthoDB" id="2314846at2"/>
<dbReference type="EMBL" id="FRAC01000018">
    <property type="protein sequence ID" value="SHK83499.1"/>
    <property type="molecule type" value="Genomic_DNA"/>
</dbReference>
<keyword evidence="3" id="KW-0446">Lipid-binding</keyword>
<comment type="subcellular location">
    <subcellularLocation>
        <location evidence="1">Golgi apparatus membrane</location>
        <topology evidence="1">Peripheral membrane protein</topology>
        <orientation evidence="1">Cytoplasmic side</orientation>
    </subcellularLocation>
</comment>
<dbReference type="RefSeq" id="WP_073278096.1">
    <property type="nucleotide sequence ID" value="NZ_FRAC01000018.1"/>
</dbReference>
<keyword evidence="6" id="KW-1185">Reference proteome</keyword>
<keyword evidence="4" id="KW-0472">Membrane</keyword>
<protein>
    <submittedName>
        <fullName evidence="5">Golgi phosphoprotein 3 (GPP34)</fullName>
    </submittedName>
</protein>
<dbReference type="STRING" id="1121322.SAMN02745136_03454"/>
<name>A0A1M6VPV6_9FIRM</name>
<dbReference type="AlphaFoldDB" id="A0A1M6VPV6"/>
<reference evidence="5 6" key="1">
    <citation type="submission" date="2016-11" db="EMBL/GenBank/DDBJ databases">
        <authorList>
            <person name="Jaros S."/>
            <person name="Januszkiewicz K."/>
            <person name="Wedrychowicz H."/>
        </authorList>
    </citation>
    <scope>NUCLEOTIDE SEQUENCE [LARGE SCALE GENOMIC DNA]</scope>
    <source>
        <strain evidence="5 6">DSM 15929</strain>
    </source>
</reference>
<dbReference type="Proteomes" id="UP000184386">
    <property type="component" value="Unassembled WGS sequence"/>
</dbReference>
<dbReference type="GO" id="GO:0012505">
    <property type="term" value="C:endomembrane system"/>
    <property type="evidence" value="ECO:0007669"/>
    <property type="project" value="UniProtKB-ARBA"/>
</dbReference>
<dbReference type="GO" id="GO:0005737">
    <property type="term" value="C:cytoplasm"/>
    <property type="evidence" value="ECO:0007669"/>
    <property type="project" value="UniProtKB-ARBA"/>
</dbReference>
<dbReference type="InterPro" id="IPR038261">
    <property type="entry name" value="GPP34-like_sf"/>
</dbReference>
<dbReference type="Pfam" id="PF05719">
    <property type="entry name" value="GPP34"/>
    <property type="match status" value="1"/>
</dbReference>
<proteinExistence type="predicted"/>